<reference evidence="4 5" key="1">
    <citation type="submission" date="2019-03" db="EMBL/GenBank/DDBJ databases">
        <title>Above-ground endophytic microbial communities from plants in different locations in the United States.</title>
        <authorList>
            <person name="Frank C."/>
        </authorList>
    </citation>
    <scope>NUCLEOTIDE SEQUENCE [LARGE SCALE GENOMIC DNA]</scope>
    <source>
        <strain evidence="4 5">LP_13_YM</strain>
    </source>
</reference>
<dbReference type="InterPro" id="IPR055396">
    <property type="entry name" value="DUF7088"/>
</dbReference>
<evidence type="ECO:0000259" key="2">
    <source>
        <dbReference type="Pfam" id="PF09822"/>
    </source>
</evidence>
<accession>A0A4R3YKC2</accession>
<feature type="transmembrane region" description="Helical" evidence="1">
    <location>
        <begin position="12"/>
        <end position="33"/>
    </location>
</feature>
<proteinExistence type="predicted"/>
<dbReference type="InterPro" id="IPR019196">
    <property type="entry name" value="ABC_transp_unknown"/>
</dbReference>
<dbReference type="AlphaFoldDB" id="A0A4R3YKC2"/>
<keyword evidence="1" id="KW-0472">Membrane</keyword>
<comment type="caution">
    <text evidence="4">The sequence shown here is derived from an EMBL/GenBank/DDBJ whole genome shotgun (WGS) entry which is preliminary data.</text>
</comment>
<keyword evidence="1" id="KW-1133">Transmembrane helix</keyword>
<dbReference type="Pfam" id="PF09822">
    <property type="entry name" value="ABC_transp_aux"/>
    <property type="match status" value="1"/>
</dbReference>
<evidence type="ECO:0000313" key="5">
    <source>
        <dbReference type="Proteomes" id="UP000295645"/>
    </source>
</evidence>
<keyword evidence="5" id="KW-1185">Reference proteome</keyword>
<sequence>MDGRHFHISRSFALRLALVGIALAFLLVVAISARTLRTARVDLTGDKIYTLTPGTTRIVDSLERPLTLTLYFSEHASRDLAQLRSYEQRVHEMLREVAVRGHGRIRLRVIDPVPYSDDEDAAESYGLMPVNGGSNGERVFFGLVGTAGTGDAATTQAIPFFDPAREAFVEYDIAKLLYELSTPHKPRLGVISTLPIAGNMVIGEQPWTIMRQLEQLADVSMIDANGLTRIDDRFKVLLLIHPKRLSADAQYAIDQFVLRGGRLVVFVDPDAEMDTAPLVDVRGVIDDHNSDIRRLFEAWGVVYDPTQIVLDRSQSLTIELNGNSLSHPAMLGLNAQGLNHDDVVTASLQRLNFSTAGHFELAPTTHAQMMPLVQTSDDATIVPVDRVREATSDPSVLLSDYTPTHERYVLAARVRDTFRTAFPDRTDTGHLAQSQGPGEVVLIADTDLLTDRLWVEIQPLLGQQQMTAFANNGDFIANLVDNLSGSSALLSIRGRSSLQRPFTKVRSLQAAADRKFLVKKRELEGELYETQRRLSELQPAKGGTSNGTAVTVEQRREVEQYLQRKLAIGKELRDVQHQLNAEIDALGLRLKFINIVLVPGLVALFGLIYGWRRQRRGRRVGL</sequence>
<evidence type="ECO:0000259" key="3">
    <source>
        <dbReference type="Pfam" id="PF23357"/>
    </source>
</evidence>
<gene>
    <name evidence="4" type="ORF">EC912_10983</name>
</gene>
<organism evidence="4 5">
    <name type="scientific">Luteibacter rhizovicinus</name>
    <dbReference type="NCBI Taxonomy" id="242606"/>
    <lineage>
        <taxon>Bacteria</taxon>
        <taxon>Pseudomonadati</taxon>
        <taxon>Pseudomonadota</taxon>
        <taxon>Gammaproteobacteria</taxon>
        <taxon>Lysobacterales</taxon>
        <taxon>Rhodanobacteraceae</taxon>
        <taxon>Luteibacter</taxon>
    </lineage>
</organism>
<feature type="domain" description="ABC-type uncharacterised transport system" evidence="2">
    <location>
        <begin position="185"/>
        <end position="478"/>
    </location>
</feature>
<dbReference type="Proteomes" id="UP000295645">
    <property type="component" value="Unassembled WGS sequence"/>
</dbReference>
<protein>
    <submittedName>
        <fullName evidence="4">ABC-type uncharacterized transport system involved in gliding motility auxiliary subunit</fullName>
    </submittedName>
</protein>
<name>A0A4R3YKC2_9GAMM</name>
<evidence type="ECO:0000256" key="1">
    <source>
        <dbReference type="SAM" id="Phobius"/>
    </source>
</evidence>
<feature type="transmembrane region" description="Helical" evidence="1">
    <location>
        <begin position="592"/>
        <end position="611"/>
    </location>
</feature>
<dbReference type="RefSeq" id="WP_132146760.1">
    <property type="nucleotide sequence ID" value="NZ_SMCS01000009.1"/>
</dbReference>
<keyword evidence="1" id="KW-0812">Transmembrane</keyword>
<dbReference type="OrthoDB" id="9777219at2"/>
<feature type="domain" description="DUF7088" evidence="3">
    <location>
        <begin position="46"/>
        <end position="145"/>
    </location>
</feature>
<dbReference type="Pfam" id="PF23357">
    <property type="entry name" value="DUF7088"/>
    <property type="match status" value="1"/>
</dbReference>
<evidence type="ECO:0000313" key="4">
    <source>
        <dbReference type="EMBL" id="TCV91848.1"/>
    </source>
</evidence>
<dbReference type="EMBL" id="SMCS01000009">
    <property type="protein sequence ID" value="TCV91848.1"/>
    <property type="molecule type" value="Genomic_DNA"/>
</dbReference>